<feature type="compositionally biased region" description="Polar residues" evidence="1">
    <location>
        <begin position="66"/>
        <end position="87"/>
    </location>
</feature>
<comment type="caution">
    <text evidence="2">The sequence shown here is derived from an EMBL/GenBank/DDBJ whole genome shotgun (WGS) entry which is preliminary data.</text>
</comment>
<keyword evidence="3" id="KW-1185">Reference proteome</keyword>
<evidence type="ECO:0000313" key="2">
    <source>
        <dbReference type="EMBL" id="VEL39192.1"/>
    </source>
</evidence>
<evidence type="ECO:0000256" key="1">
    <source>
        <dbReference type="SAM" id="MobiDB-lite"/>
    </source>
</evidence>
<name>A0A448XL35_9PLAT</name>
<evidence type="ECO:0000313" key="3">
    <source>
        <dbReference type="Proteomes" id="UP000784294"/>
    </source>
</evidence>
<dbReference type="Proteomes" id="UP000784294">
    <property type="component" value="Unassembled WGS sequence"/>
</dbReference>
<dbReference type="EMBL" id="CAAALY010260398">
    <property type="protein sequence ID" value="VEL39192.1"/>
    <property type="molecule type" value="Genomic_DNA"/>
</dbReference>
<accession>A0A448XL35</accession>
<organism evidence="2 3">
    <name type="scientific">Protopolystoma xenopodis</name>
    <dbReference type="NCBI Taxonomy" id="117903"/>
    <lineage>
        <taxon>Eukaryota</taxon>
        <taxon>Metazoa</taxon>
        <taxon>Spiralia</taxon>
        <taxon>Lophotrochozoa</taxon>
        <taxon>Platyhelminthes</taxon>
        <taxon>Monogenea</taxon>
        <taxon>Polyopisthocotylea</taxon>
        <taxon>Polystomatidea</taxon>
        <taxon>Polystomatidae</taxon>
        <taxon>Protopolystoma</taxon>
    </lineage>
</organism>
<dbReference type="AlphaFoldDB" id="A0A448XL35"/>
<protein>
    <submittedName>
        <fullName evidence="2">Uncharacterized protein</fullName>
    </submittedName>
</protein>
<sequence length="136" mass="14761">MEYMLPSTLRPTRMQARPTATGQHNHDHKLCSLRLTGGQPASGLGGFDHTLLCLGFADSKKRSAEIGSSNKPTTLARSQVRQTQRNASVDVSIPSDSSSRSQAFEATGGEFANLTRLIVKLTSAASESEPNEEMWR</sequence>
<proteinExistence type="predicted"/>
<gene>
    <name evidence="2" type="ORF">PXEA_LOCUS32632</name>
</gene>
<reference evidence="2" key="1">
    <citation type="submission" date="2018-11" db="EMBL/GenBank/DDBJ databases">
        <authorList>
            <consortium name="Pathogen Informatics"/>
        </authorList>
    </citation>
    <scope>NUCLEOTIDE SEQUENCE</scope>
</reference>
<feature type="region of interest" description="Disordered" evidence="1">
    <location>
        <begin position="63"/>
        <end position="101"/>
    </location>
</feature>
<feature type="compositionally biased region" description="Low complexity" evidence="1">
    <location>
        <begin position="88"/>
        <end position="101"/>
    </location>
</feature>